<keyword evidence="3" id="KW-1185">Reference proteome</keyword>
<dbReference type="InParanoid" id="U5DM27"/>
<name>U5DM27_9CHRO</name>
<accession>U5DM27</accession>
<comment type="caution">
    <text evidence="2">The sequence shown here is derived from an EMBL/GenBank/DDBJ whole genome shotgun (WGS) entry which is preliminary data.</text>
</comment>
<feature type="coiled-coil region" evidence="1">
    <location>
        <begin position="12"/>
        <end position="77"/>
    </location>
</feature>
<dbReference type="OrthoDB" id="573886at2"/>
<dbReference type="Proteomes" id="UP000016960">
    <property type="component" value="Unassembled WGS sequence"/>
</dbReference>
<evidence type="ECO:0000313" key="2">
    <source>
        <dbReference type="EMBL" id="ERN41942.1"/>
    </source>
</evidence>
<keyword evidence="1" id="KW-0175">Coiled coil</keyword>
<organism evidence="2 3">
    <name type="scientific">Rubidibacter lacunae KORDI 51-2</name>
    <dbReference type="NCBI Taxonomy" id="582515"/>
    <lineage>
        <taxon>Bacteria</taxon>
        <taxon>Bacillati</taxon>
        <taxon>Cyanobacteriota</taxon>
        <taxon>Cyanophyceae</taxon>
        <taxon>Oscillatoriophycideae</taxon>
        <taxon>Chroococcales</taxon>
        <taxon>Aphanothecaceae</taxon>
        <taxon>Rubidibacter</taxon>
    </lineage>
</organism>
<proteinExistence type="predicted"/>
<gene>
    <name evidence="2" type="ORF">KR51_00012680</name>
</gene>
<protein>
    <submittedName>
        <fullName evidence="2">Uncharacterized protein</fullName>
    </submittedName>
</protein>
<dbReference type="AlphaFoldDB" id="U5DM27"/>
<sequence length="77" mass="8806">MIRSQCTSPLSTTEIESAIAELEKSREKLVNDLFQMAQRVALSQRATMERIGRNPEIHRIDAEIEQLQAQQVALRKV</sequence>
<evidence type="ECO:0000256" key="1">
    <source>
        <dbReference type="SAM" id="Coils"/>
    </source>
</evidence>
<evidence type="ECO:0000313" key="3">
    <source>
        <dbReference type="Proteomes" id="UP000016960"/>
    </source>
</evidence>
<dbReference type="RefSeq" id="WP_022605776.1">
    <property type="nucleotide sequence ID" value="NZ_ASSJ01000035.1"/>
</dbReference>
<dbReference type="EMBL" id="ASSJ01000035">
    <property type="protein sequence ID" value="ERN41942.1"/>
    <property type="molecule type" value="Genomic_DNA"/>
</dbReference>
<reference evidence="2 3" key="1">
    <citation type="submission" date="2013-05" db="EMBL/GenBank/DDBJ databases">
        <title>Draft genome sequence of Rubidibacter lacunae KORDI 51-2.</title>
        <authorList>
            <person name="Choi D.H."/>
            <person name="Noh J.H."/>
            <person name="Kwon K.-K."/>
            <person name="Lee J.-H."/>
            <person name="Ryu J.-Y."/>
        </authorList>
    </citation>
    <scope>NUCLEOTIDE SEQUENCE [LARGE SCALE GENOMIC DNA]</scope>
    <source>
        <strain evidence="2 3">KORDI 51-2</strain>
    </source>
</reference>